<protein>
    <submittedName>
        <fullName evidence="5">Fungal-specific transcription factor domain-containing protein</fullName>
    </submittedName>
</protein>
<gene>
    <name evidence="5" type="ORF">C8F04DRAFT_1065377</name>
</gene>
<organism evidence="5 6">
    <name type="scientific">Mycena alexandri</name>
    <dbReference type="NCBI Taxonomy" id="1745969"/>
    <lineage>
        <taxon>Eukaryota</taxon>
        <taxon>Fungi</taxon>
        <taxon>Dikarya</taxon>
        <taxon>Basidiomycota</taxon>
        <taxon>Agaricomycotina</taxon>
        <taxon>Agaricomycetes</taxon>
        <taxon>Agaricomycetidae</taxon>
        <taxon>Agaricales</taxon>
        <taxon>Marasmiineae</taxon>
        <taxon>Mycenaceae</taxon>
        <taxon>Mycena</taxon>
    </lineage>
</organism>
<dbReference type="InterPro" id="IPR036864">
    <property type="entry name" value="Zn2-C6_fun-type_DNA-bd_sf"/>
</dbReference>
<dbReference type="PANTHER" id="PTHR46910">
    <property type="entry name" value="TRANSCRIPTION FACTOR PDR1"/>
    <property type="match status" value="1"/>
</dbReference>
<keyword evidence="2" id="KW-0539">Nucleus</keyword>
<reference evidence="5" key="1">
    <citation type="submission" date="2023-03" db="EMBL/GenBank/DDBJ databases">
        <title>Massive genome expansion in bonnet fungi (Mycena s.s.) driven by repeated elements and novel gene families across ecological guilds.</title>
        <authorList>
            <consortium name="Lawrence Berkeley National Laboratory"/>
            <person name="Harder C.B."/>
            <person name="Miyauchi S."/>
            <person name="Viragh M."/>
            <person name="Kuo A."/>
            <person name="Thoen E."/>
            <person name="Andreopoulos B."/>
            <person name="Lu D."/>
            <person name="Skrede I."/>
            <person name="Drula E."/>
            <person name="Henrissat B."/>
            <person name="Morin E."/>
            <person name="Kohler A."/>
            <person name="Barry K."/>
            <person name="LaButti K."/>
            <person name="Morin E."/>
            <person name="Salamov A."/>
            <person name="Lipzen A."/>
            <person name="Mereny Z."/>
            <person name="Hegedus B."/>
            <person name="Baldrian P."/>
            <person name="Stursova M."/>
            <person name="Weitz H."/>
            <person name="Taylor A."/>
            <person name="Grigoriev I.V."/>
            <person name="Nagy L.G."/>
            <person name="Martin F."/>
            <person name="Kauserud H."/>
        </authorList>
    </citation>
    <scope>NUCLEOTIDE SEQUENCE</scope>
    <source>
        <strain evidence="5">CBHHK200</strain>
    </source>
</reference>
<dbReference type="Proteomes" id="UP001218188">
    <property type="component" value="Unassembled WGS sequence"/>
</dbReference>
<dbReference type="GO" id="GO:0003677">
    <property type="term" value="F:DNA binding"/>
    <property type="evidence" value="ECO:0007669"/>
    <property type="project" value="InterPro"/>
</dbReference>
<dbReference type="GO" id="GO:0006351">
    <property type="term" value="P:DNA-templated transcription"/>
    <property type="evidence" value="ECO:0007669"/>
    <property type="project" value="InterPro"/>
</dbReference>
<dbReference type="SUPFAM" id="SSF57701">
    <property type="entry name" value="Zn2/Cys6 DNA-binding domain"/>
    <property type="match status" value="1"/>
</dbReference>
<dbReference type="Pfam" id="PF00172">
    <property type="entry name" value="Zn_clus"/>
    <property type="match status" value="1"/>
</dbReference>
<comment type="caution">
    <text evidence="5">The sequence shown here is derived from an EMBL/GenBank/DDBJ whole genome shotgun (WGS) entry which is preliminary data.</text>
</comment>
<feature type="compositionally biased region" description="Basic and acidic residues" evidence="3">
    <location>
        <begin position="753"/>
        <end position="763"/>
    </location>
</feature>
<keyword evidence="1" id="KW-0479">Metal-binding</keyword>
<dbReference type="PROSITE" id="PS00463">
    <property type="entry name" value="ZN2_CY6_FUNGAL_1"/>
    <property type="match status" value="1"/>
</dbReference>
<dbReference type="GO" id="GO:0000981">
    <property type="term" value="F:DNA-binding transcription factor activity, RNA polymerase II-specific"/>
    <property type="evidence" value="ECO:0007669"/>
    <property type="project" value="InterPro"/>
</dbReference>
<dbReference type="SMART" id="SM00066">
    <property type="entry name" value="GAL4"/>
    <property type="match status" value="1"/>
</dbReference>
<dbReference type="CDD" id="cd00067">
    <property type="entry name" value="GAL4"/>
    <property type="match status" value="1"/>
</dbReference>
<dbReference type="AlphaFoldDB" id="A0AAD6THW1"/>
<dbReference type="PANTHER" id="PTHR46910:SF38">
    <property type="entry name" value="ZN(2)-C6 FUNGAL-TYPE DOMAIN-CONTAINING PROTEIN"/>
    <property type="match status" value="1"/>
</dbReference>
<evidence type="ECO:0000256" key="3">
    <source>
        <dbReference type="SAM" id="MobiDB-lite"/>
    </source>
</evidence>
<dbReference type="InterPro" id="IPR001138">
    <property type="entry name" value="Zn2Cys6_DnaBD"/>
</dbReference>
<keyword evidence="6" id="KW-1185">Reference proteome</keyword>
<evidence type="ECO:0000313" key="6">
    <source>
        <dbReference type="Proteomes" id="UP001218188"/>
    </source>
</evidence>
<evidence type="ECO:0000256" key="1">
    <source>
        <dbReference type="ARBA" id="ARBA00022723"/>
    </source>
</evidence>
<proteinExistence type="predicted"/>
<evidence type="ECO:0000313" key="5">
    <source>
        <dbReference type="EMBL" id="KAJ7045585.1"/>
    </source>
</evidence>
<dbReference type="EMBL" id="JARJCM010000004">
    <property type="protein sequence ID" value="KAJ7045585.1"/>
    <property type="molecule type" value="Genomic_DNA"/>
</dbReference>
<accession>A0AAD6THW1</accession>
<sequence length="809" mass="91375">MHPSSPPKSGFRKVNRSCDICRRRKTRCDGPSKKDNICTNCIATNKSCTYLEKSVPRGPPRTYVTGLEDRLEQLEDLLKRVKPDTDFTAELGPPIPRGSWKDDGAPMPSTSRVKLKDSPPAPSLRLPTRLALNAHARRAGTDSDSSSDESDSDQVMDLNLNDGRRKLTLQHITSPANPDIINTRFNGKSSIGALIAATKKYRDLHISETAQEKEATSLPKEIRPPLNRPQFWTPRPWELQWEGFEIDVEQLIVSAVAEFPPPSLAVQLIDLYFIHVNSQLPLLHRPTFERQFTDRLHHRNPWFCCVCLCIFATASRWSDDPLVLPRNCNRTSSGDLDWTWAGRHYHNVAMGIHRIRQSLLYPACLEEIQAYSLLGAYVRGTVNHSAGWIFVSIGLRKAQDLGAHRKKLYSRTPNVTEELWKRAFWCLVAYDRFSSAILGRPCAVGEEDFDLDLCLEIDDEYWDLADPPFRQPPGVPCRLTYFNLWLRLSQIVTFTVKTIYAVHNPRALLGRIAKIRTEEVIAQLNLALQEWLDSLPEYLQWTTQIKDNEFSNQSACLHTTYHLVQMLMYRAFIPPVPSASSPAPAIPSISVSLSALMYCIAAARSSARIIEAQITRGWTNSPILIAVSQLSAAILTLAVWDAKAKQDAELEDVKPPAAQTIGSLMDDIAVFINALESLRTRWENVPNLILVLTRALPKEEDTARSVQSAPLMRNPADARPDSDSDPIQLHSFDESDPENWSLPYHSSSVRTRQPHDSPHKDPRMQSGPFNKRDERTPWDAAAVGTTYATEPSYPRVHFDQMLQDHSYIS</sequence>
<feature type="region of interest" description="Disordered" evidence="3">
    <location>
        <begin position="701"/>
        <end position="778"/>
    </location>
</feature>
<evidence type="ECO:0000259" key="4">
    <source>
        <dbReference type="PROSITE" id="PS50048"/>
    </source>
</evidence>
<feature type="region of interest" description="Disordered" evidence="3">
    <location>
        <begin position="85"/>
        <end position="156"/>
    </location>
</feature>
<dbReference type="CDD" id="cd12148">
    <property type="entry name" value="fungal_TF_MHR"/>
    <property type="match status" value="1"/>
</dbReference>
<name>A0AAD6THW1_9AGAR</name>
<dbReference type="SMART" id="SM00906">
    <property type="entry name" value="Fungal_trans"/>
    <property type="match status" value="1"/>
</dbReference>
<dbReference type="InterPro" id="IPR007219">
    <property type="entry name" value="XnlR_reg_dom"/>
</dbReference>
<dbReference type="InterPro" id="IPR050987">
    <property type="entry name" value="AtrR-like"/>
</dbReference>
<dbReference type="GO" id="GO:0008270">
    <property type="term" value="F:zinc ion binding"/>
    <property type="evidence" value="ECO:0007669"/>
    <property type="project" value="InterPro"/>
</dbReference>
<dbReference type="PROSITE" id="PS50048">
    <property type="entry name" value="ZN2_CY6_FUNGAL_2"/>
    <property type="match status" value="1"/>
</dbReference>
<feature type="compositionally biased region" description="Acidic residues" evidence="3">
    <location>
        <begin position="145"/>
        <end position="154"/>
    </location>
</feature>
<evidence type="ECO:0000256" key="2">
    <source>
        <dbReference type="ARBA" id="ARBA00023242"/>
    </source>
</evidence>
<feature type="domain" description="Zn(2)-C6 fungal-type" evidence="4">
    <location>
        <begin position="17"/>
        <end position="50"/>
    </location>
</feature>
<dbReference type="Gene3D" id="4.10.240.10">
    <property type="entry name" value="Zn(2)-C6 fungal-type DNA-binding domain"/>
    <property type="match status" value="1"/>
</dbReference>
<dbReference type="Pfam" id="PF04082">
    <property type="entry name" value="Fungal_trans"/>
    <property type="match status" value="1"/>
</dbReference>